<dbReference type="Proteomes" id="UP001057402">
    <property type="component" value="Chromosome 2"/>
</dbReference>
<keyword evidence="2" id="KW-1185">Reference proteome</keyword>
<comment type="caution">
    <text evidence="1">The sequence shown here is derived from an EMBL/GenBank/DDBJ whole genome shotgun (WGS) entry which is preliminary data.</text>
</comment>
<gene>
    <name evidence="1" type="ORF">MLD38_003298</name>
</gene>
<evidence type="ECO:0000313" key="1">
    <source>
        <dbReference type="EMBL" id="KAI4385249.1"/>
    </source>
</evidence>
<evidence type="ECO:0000313" key="2">
    <source>
        <dbReference type="Proteomes" id="UP001057402"/>
    </source>
</evidence>
<sequence>MAFCCFSFTSARNKCLRLSFSFSGLRPTLVDLHDGTFIHSWIPKNPDPGKPNLLFLHGVGANAMWQWNDFFPCFTSRYNVYIPDLVFFGESYTSLPDRSDSFQARCIAVMMEAVGVKKMSVVGMSYGGFVAYQMAAHYPERIEKLVLICAGVCMEEEDMEKGLFGVKSVDEAVSVLLPQTPDKVRDLIRFTFHKPPKATMPSCFLKDFINVMCKEYLQEKTELIHALHKDRKLSNLPKLAQSPLIIWGEYDRVFPMELAHRLKQHVGKDAKLVVLKDTGHAINVEKPKEMLKHMKSFLLDPPLKQADHSNGQLQKKS</sequence>
<name>A0ACB9S608_9MYRT</name>
<accession>A0ACB9S608</accession>
<proteinExistence type="predicted"/>
<organism evidence="1 2">
    <name type="scientific">Melastoma candidum</name>
    <dbReference type="NCBI Taxonomy" id="119954"/>
    <lineage>
        <taxon>Eukaryota</taxon>
        <taxon>Viridiplantae</taxon>
        <taxon>Streptophyta</taxon>
        <taxon>Embryophyta</taxon>
        <taxon>Tracheophyta</taxon>
        <taxon>Spermatophyta</taxon>
        <taxon>Magnoliopsida</taxon>
        <taxon>eudicotyledons</taxon>
        <taxon>Gunneridae</taxon>
        <taxon>Pentapetalae</taxon>
        <taxon>rosids</taxon>
        <taxon>malvids</taxon>
        <taxon>Myrtales</taxon>
        <taxon>Melastomataceae</taxon>
        <taxon>Melastomatoideae</taxon>
        <taxon>Melastomateae</taxon>
        <taxon>Melastoma</taxon>
    </lineage>
</organism>
<reference evidence="2" key="1">
    <citation type="journal article" date="2023" name="Front. Plant Sci.">
        <title>Chromosomal-level genome assembly of Melastoma candidum provides insights into trichome evolution.</title>
        <authorList>
            <person name="Zhong Y."/>
            <person name="Wu W."/>
            <person name="Sun C."/>
            <person name="Zou P."/>
            <person name="Liu Y."/>
            <person name="Dai S."/>
            <person name="Zhou R."/>
        </authorList>
    </citation>
    <scope>NUCLEOTIDE SEQUENCE [LARGE SCALE GENOMIC DNA]</scope>
</reference>
<dbReference type="EMBL" id="CM042881">
    <property type="protein sequence ID" value="KAI4385249.1"/>
    <property type="molecule type" value="Genomic_DNA"/>
</dbReference>
<protein>
    <submittedName>
        <fullName evidence="1">Uncharacterized protein</fullName>
    </submittedName>
</protein>